<accession>A0A4S8LY61</accession>
<evidence type="ECO:0000256" key="1">
    <source>
        <dbReference type="SAM" id="MobiDB-lite"/>
    </source>
</evidence>
<reference evidence="3 4" key="1">
    <citation type="journal article" date="2019" name="Nat. Ecol. Evol.">
        <title>Megaphylogeny resolves global patterns of mushroom evolution.</title>
        <authorList>
            <person name="Varga T."/>
            <person name="Krizsan K."/>
            <person name="Foldi C."/>
            <person name="Dima B."/>
            <person name="Sanchez-Garcia M."/>
            <person name="Sanchez-Ramirez S."/>
            <person name="Szollosi G.J."/>
            <person name="Szarkandi J.G."/>
            <person name="Papp V."/>
            <person name="Albert L."/>
            <person name="Andreopoulos W."/>
            <person name="Angelini C."/>
            <person name="Antonin V."/>
            <person name="Barry K.W."/>
            <person name="Bougher N.L."/>
            <person name="Buchanan P."/>
            <person name="Buyck B."/>
            <person name="Bense V."/>
            <person name="Catcheside P."/>
            <person name="Chovatia M."/>
            <person name="Cooper J."/>
            <person name="Damon W."/>
            <person name="Desjardin D."/>
            <person name="Finy P."/>
            <person name="Geml J."/>
            <person name="Haridas S."/>
            <person name="Hughes K."/>
            <person name="Justo A."/>
            <person name="Karasinski D."/>
            <person name="Kautmanova I."/>
            <person name="Kiss B."/>
            <person name="Kocsube S."/>
            <person name="Kotiranta H."/>
            <person name="LaButti K.M."/>
            <person name="Lechner B.E."/>
            <person name="Liimatainen K."/>
            <person name="Lipzen A."/>
            <person name="Lukacs Z."/>
            <person name="Mihaltcheva S."/>
            <person name="Morgado L.N."/>
            <person name="Niskanen T."/>
            <person name="Noordeloos M.E."/>
            <person name="Ohm R.A."/>
            <person name="Ortiz-Santana B."/>
            <person name="Ovrebo C."/>
            <person name="Racz N."/>
            <person name="Riley R."/>
            <person name="Savchenko A."/>
            <person name="Shiryaev A."/>
            <person name="Soop K."/>
            <person name="Spirin V."/>
            <person name="Szebenyi C."/>
            <person name="Tomsovsky M."/>
            <person name="Tulloss R.E."/>
            <person name="Uehling J."/>
            <person name="Grigoriev I.V."/>
            <person name="Vagvolgyi C."/>
            <person name="Papp T."/>
            <person name="Martin F.M."/>
            <person name="Miettinen O."/>
            <person name="Hibbett D.S."/>
            <person name="Nagy L.G."/>
        </authorList>
    </citation>
    <scope>NUCLEOTIDE SEQUENCE [LARGE SCALE GENOMIC DNA]</scope>
    <source>
        <strain evidence="3 4">CBS 962.96</strain>
    </source>
</reference>
<dbReference type="Proteomes" id="UP000297245">
    <property type="component" value="Unassembled WGS sequence"/>
</dbReference>
<name>A0A4S8LY61_DENBC</name>
<dbReference type="CDD" id="cd12087">
    <property type="entry name" value="TM_EGFR-like"/>
    <property type="match status" value="1"/>
</dbReference>
<dbReference type="AlphaFoldDB" id="A0A4S8LY61"/>
<keyword evidence="2" id="KW-1133">Transmembrane helix</keyword>
<dbReference type="Gene3D" id="2.60.120.260">
    <property type="entry name" value="Galactose-binding domain-like"/>
    <property type="match status" value="1"/>
</dbReference>
<dbReference type="OrthoDB" id="2756615at2759"/>
<dbReference type="EMBL" id="ML179231">
    <property type="protein sequence ID" value="THU94138.1"/>
    <property type="molecule type" value="Genomic_DNA"/>
</dbReference>
<keyword evidence="2" id="KW-0812">Transmembrane</keyword>
<feature type="transmembrane region" description="Helical" evidence="2">
    <location>
        <begin position="365"/>
        <end position="389"/>
    </location>
</feature>
<evidence type="ECO:0000313" key="3">
    <source>
        <dbReference type="EMBL" id="THU94138.1"/>
    </source>
</evidence>
<sequence>MSEAVTIIVDDTDLFNGATFNSAAWTELGTSSSKIKGLPTFNTSLALNPDGQRSRSSFTFSTDEITSLALFGFTPVASNDQTFSVHIQTKDSDIGSWTNSYPSPDQGCQFFTTPNLPATGGDSTFFFDVSTSGGLSIDYAVMEVTNSTDLTGKTIIVDDSSPEITWQGNWQSHSFDTTIQISFDVDPVHTGNTKGWHSHGNSTHRSISAGDSFIFQFAGTSITVAGIFPVLSNQPDVFFNLNFTVDNLSIPSSFTQSDVADSQVKSRLIGGRQIHFPWFTNNSLTPGVHTLIVEVLNVGGLDNNFAVEIDYLTYTPSFRTASEKPNFGNGSGSGNPSGNPSGTLLGPNPTTTGSPSPPTTKGTNIGAVIGGVVASVVLLVGLIGGYLFWRYRRKQHAAHLLQQCTIIPNY</sequence>
<keyword evidence="2" id="KW-0472">Membrane</keyword>
<proteinExistence type="predicted"/>
<keyword evidence="4" id="KW-1185">Reference proteome</keyword>
<evidence type="ECO:0000256" key="2">
    <source>
        <dbReference type="SAM" id="Phobius"/>
    </source>
</evidence>
<feature type="region of interest" description="Disordered" evidence="1">
    <location>
        <begin position="323"/>
        <end position="359"/>
    </location>
</feature>
<feature type="compositionally biased region" description="Low complexity" evidence="1">
    <location>
        <begin position="336"/>
        <end position="359"/>
    </location>
</feature>
<evidence type="ECO:0000313" key="4">
    <source>
        <dbReference type="Proteomes" id="UP000297245"/>
    </source>
</evidence>
<organism evidence="3 4">
    <name type="scientific">Dendrothele bispora (strain CBS 962.96)</name>
    <dbReference type="NCBI Taxonomy" id="1314807"/>
    <lineage>
        <taxon>Eukaryota</taxon>
        <taxon>Fungi</taxon>
        <taxon>Dikarya</taxon>
        <taxon>Basidiomycota</taxon>
        <taxon>Agaricomycotina</taxon>
        <taxon>Agaricomycetes</taxon>
        <taxon>Agaricomycetidae</taxon>
        <taxon>Agaricales</taxon>
        <taxon>Agaricales incertae sedis</taxon>
        <taxon>Dendrothele</taxon>
    </lineage>
</organism>
<protein>
    <submittedName>
        <fullName evidence="3">Uncharacterized protein</fullName>
    </submittedName>
</protein>
<gene>
    <name evidence="3" type="ORF">K435DRAFT_900932</name>
</gene>
<dbReference type="Gene3D" id="1.20.5.510">
    <property type="entry name" value="Single helix bin"/>
    <property type="match status" value="1"/>
</dbReference>